<proteinExistence type="predicted"/>
<comment type="caution">
    <text evidence="1">The sequence shown here is derived from an EMBL/GenBank/DDBJ whole genome shotgun (WGS) entry which is preliminary data.</text>
</comment>
<dbReference type="InterPro" id="IPR052050">
    <property type="entry name" value="SecEffector_AnkRepeat"/>
</dbReference>
<accession>A0AAD3CW60</accession>
<dbReference type="PANTHER" id="PTHR46586:SF3">
    <property type="entry name" value="ANKYRIN REPEAT-CONTAINING PROTEIN"/>
    <property type="match status" value="1"/>
</dbReference>
<evidence type="ECO:0000313" key="1">
    <source>
        <dbReference type="EMBL" id="GFH53322.1"/>
    </source>
</evidence>
<dbReference type="PANTHER" id="PTHR46586">
    <property type="entry name" value="ANKYRIN REPEAT-CONTAINING PROTEIN"/>
    <property type="match status" value="1"/>
</dbReference>
<dbReference type="EMBL" id="BLLK01000047">
    <property type="protein sequence ID" value="GFH53322.1"/>
    <property type="molecule type" value="Genomic_DNA"/>
</dbReference>
<evidence type="ECO:0000313" key="2">
    <source>
        <dbReference type="Proteomes" id="UP001054902"/>
    </source>
</evidence>
<keyword evidence="2" id="KW-1185">Reference proteome</keyword>
<dbReference type="Gene3D" id="1.25.40.20">
    <property type="entry name" value="Ankyrin repeat-containing domain"/>
    <property type="match status" value="2"/>
</dbReference>
<protein>
    <submittedName>
        <fullName evidence="1">Uncharacterized protein</fullName>
    </submittedName>
</protein>
<dbReference type="Proteomes" id="UP001054902">
    <property type="component" value="Unassembled WGS sequence"/>
</dbReference>
<dbReference type="AlphaFoldDB" id="A0AAD3CW60"/>
<organism evidence="1 2">
    <name type="scientific">Chaetoceros tenuissimus</name>
    <dbReference type="NCBI Taxonomy" id="426638"/>
    <lineage>
        <taxon>Eukaryota</taxon>
        <taxon>Sar</taxon>
        <taxon>Stramenopiles</taxon>
        <taxon>Ochrophyta</taxon>
        <taxon>Bacillariophyta</taxon>
        <taxon>Coscinodiscophyceae</taxon>
        <taxon>Chaetocerotophycidae</taxon>
        <taxon>Chaetocerotales</taxon>
        <taxon>Chaetocerotaceae</taxon>
        <taxon>Chaetoceros</taxon>
    </lineage>
</organism>
<sequence length="707" mass="80998">MRRELVHFRQTKSQILDDLSVDIISYMNIYKLYYRRHSIYLYQHSMSARKRMRLEGDGSSSDHKMLLEPSATMNDLPSEVMKSIFSFVGKGNYALVGPVSKDFCFNYLTMDVIEDKFAHKMDYLQAIGKNKLTTVEAASSSFQMAEYCFFKAPERFQWKTLRKAIMKGRTDIAYIGHAMGIDVKEVTRYYTGGIFREIAQKGNLEMFKLLLEKGVDIHSTVKSKFIIRDAASSNQLQLLKWLHRNNVCQDEHKSIVFMEAVKSDNVQLFQWAQNVFNCRNATARIELVERNDLINVATESDGLELIQYFRSQEISWGGQTFRIAARMGNIALLEYLFENGCSHDDYMICPNAVKINNHEKALEVLKWLHEQNIPWNEKTCEFAAKNGNLKALKYARLNGCTWNTECLEKAVNSCNLEVVAFCLQNGCPIGNSDICSIAVRDKDHDRALKMLKVLREFSVPWSSKTCSVAASVGNFTALKWCVSHGCGWDRKRCANYAAGRGNIEALKWMRSQGCEWSDGIGASAAYKGHIETLKFLRSQGCPMGRNTFLRAISSKKNATVEYCIENDFQFDEDLYKDAIEDIPDPIPVIKLLRNSGYPWHPSACTQAATNEDLKLLRWLRFNGCAWDESVCNEAVKNSNLKILKYARENGCPWSKKTYAYCFSEDGLENEYDDIPNADDIECSKEIFEYIQEQKCPKPDASDWNIIY</sequence>
<gene>
    <name evidence="1" type="ORF">CTEN210_09799</name>
</gene>
<name>A0AAD3CW60_9STRA</name>
<dbReference type="SUPFAM" id="SSF140860">
    <property type="entry name" value="Pseudo ankyrin repeat-like"/>
    <property type="match status" value="2"/>
</dbReference>
<reference evidence="1 2" key="1">
    <citation type="journal article" date="2021" name="Sci. Rep.">
        <title>The genome of the diatom Chaetoceros tenuissimus carries an ancient integrated fragment of an extant virus.</title>
        <authorList>
            <person name="Hongo Y."/>
            <person name="Kimura K."/>
            <person name="Takaki Y."/>
            <person name="Yoshida Y."/>
            <person name="Baba S."/>
            <person name="Kobayashi G."/>
            <person name="Nagasaki K."/>
            <person name="Hano T."/>
            <person name="Tomaru Y."/>
        </authorList>
    </citation>
    <scope>NUCLEOTIDE SEQUENCE [LARGE SCALE GENOMIC DNA]</scope>
    <source>
        <strain evidence="1 2">NIES-3715</strain>
    </source>
</reference>
<dbReference type="SUPFAM" id="SSF48403">
    <property type="entry name" value="Ankyrin repeat"/>
    <property type="match status" value="1"/>
</dbReference>
<dbReference type="InterPro" id="IPR036770">
    <property type="entry name" value="Ankyrin_rpt-contain_sf"/>
</dbReference>